<evidence type="ECO:0000313" key="7">
    <source>
        <dbReference type="Proteomes" id="UP000198251"/>
    </source>
</evidence>
<dbReference type="EMBL" id="LT607733">
    <property type="protein sequence ID" value="SCG19523.1"/>
    <property type="molecule type" value="Genomic_DNA"/>
</dbReference>
<proteinExistence type="inferred from homology"/>
<comment type="catalytic activity">
    <reaction evidence="1">
        <text>a uridine in RNA = a pseudouridine in RNA</text>
        <dbReference type="Rhea" id="RHEA:48348"/>
        <dbReference type="Rhea" id="RHEA-COMP:12068"/>
        <dbReference type="Rhea" id="RHEA-COMP:12069"/>
        <dbReference type="ChEBI" id="CHEBI:65314"/>
        <dbReference type="ChEBI" id="CHEBI:65315"/>
    </reaction>
</comment>
<dbReference type="GO" id="GO:0000455">
    <property type="term" value="P:enzyme-directed rRNA pseudouridine synthesis"/>
    <property type="evidence" value="ECO:0007669"/>
    <property type="project" value="TreeGrafter"/>
</dbReference>
<evidence type="ECO:0000313" key="6">
    <source>
        <dbReference type="EMBL" id="SCG19523.1"/>
    </source>
</evidence>
<keyword evidence="7" id="KW-1185">Reference proteome</keyword>
<dbReference type="InterPro" id="IPR006145">
    <property type="entry name" value="PsdUridine_synth_RsuA/RluA"/>
</dbReference>
<dbReference type="InterPro" id="IPR020103">
    <property type="entry name" value="PsdUridine_synth_cat_dom_sf"/>
</dbReference>
<dbReference type="Proteomes" id="UP000198251">
    <property type="component" value="Chromosome I"/>
</dbReference>
<dbReference type="GO" id="GO:0140098">
    <property type="term" value="F:catalytic activity, acting on RNA"/>
    <property type="evidence" value="ECO:0007669"/>
    <property type="project" value="UniProtKB-ARBA"/>
</dbReference>
<dbReference type="RefSeq" id="WP_157747270.1">
    <property type="nucleotide sequence ID" value="NZ_LT607733.1"/>
</dbReference>
<protein>
    <recommendedName>
        <fullName evidence="3">RNA pseudouridylate synthase</fullName>
    </recommendedName>
    <alternativeName>
        <fullName evidence="4">RNA-uridine isomerase</fullName>
    </alternativeName>
</protein>
<evidence type="ECO:0000256" key="1">
    <source>
        <dbReference type="ARBA" id="ARBA00000073"/>
    </source>
</evidence>
<evidence type="ECO:0000256" key="2">
    <source>
        <dbReference type="ARBA" id="ARBA00010876"/>
    </source>
</evidence>
<dbReference type="PANTHER" id="PTHR21600:SF87">
    <property type="entry name" value="RNA PSEUDOURIDYLATE SYNTHASE DOMAIN-CONTAINING PROTEIN 1"/>
    <property type="match status" value="1"/>
</dbReference>
<dbReference type="CDD" id="cd02869">
    <property type="entry name" value="PseudoU_synth_RluA_like"/>
    <property type="match status" value="1"/>
</dbReference>
<dbReference type="PANTHER" id="PTHR21600">
    <property type="entry name" value="MITOCHONDRIAL RNA PSEUDOURIDINE SYNTHASE"/>
    <property type="match status" value="1"/>
</dbReference>
<dbReference type="PROSITE" id="PS01129">
    <property type="entry name" value="PSI_RLU"/>
    <property type="match status" value="1"/>
</dbReference>
<feature type="domain" description="Pseudouridine synthase RsuA/RluA-like" evidence="5">
    <location>
        <begin position="19"/>
        <end position="184"/>
    </location>
</feature>
<dbReference type="SUPFAM" id="SSF55120">
    <property type="entry name" value="Pseudouridine synthase"/>
    <property type="match status" value="1"/>
</dbReference>
<name>A0A1C5GI79_MICEH</name>
<reference evidence="6 7" key="1">
    <citation type="submission" date="2016-06" db="EMBL/GenBank/DDBJ databases">
        <authorList>
            <person name="Kjaerup R.B."/>
            <person name="Dalgaard T.S."/>
            <person name="Juul-Madsen H.R."/>
        </authorList>
    </citation>
    <scope>NUCLEOTIDE SEQUENCE [LARGE SCALE GENOMIC DNA]</scope>
    <source>
        <strain evidence="6 7">DSM 43913</strain>
    </source>
</reference>
<evidence type="ECO:0000256" key="3">
    <source>
        <dbReference type="ARBA" id="ARBA00031870"/>
    </source>
</evidence>
<organism evidence="6 7">
    <name type="scientific">Micromonospora echinofusca</name>
    <dbReference type="NCBI Taxonomy" id="47858"/>
    <lineage>
        <taxon>Bacteria</taxon>
        <taxon>Bacillati</taxon>
        <taxon>Actinomycetota</taxon>
        <taxon>Actinomycetes</taxon>
        <taxon>Micromonosporales</taxon>
        <taxon>Micromonosporaceae</taxon>
        <taxon>Micromonospora</taxon>
    </lineage>
</organism>
<dbReference type="GO" id="GO:0009982">
    <property type="term" value="F:pseudouridine synthase activity"/>
    <property type="evidence" value="ECO:0007669"/>
    <property type="project" value="InterPro"/>
</dbReference>
<dbReference type="InterPro" id="IPR050188">
    <property type="entry name" value="RluA_PseudoU_synthase"/>
</dbReference>
<dbReference type="InterPro" id="IPR006224">
    <property type="entry name" value="PsdUridine_synth_RluA-like_CS"/>
</dbReference>
<dbReference type="AlphaFoldDB" id="A0A1C5GI79"/>
<evidence type="ECO:0000259" key="5">
    <source>
        <dbReference type="Pfam" id="PF00849"/>
    </source>
</evidence>
<gene>
    <name evidence="6" type="ORF">GA0070610_5899</name>
</gene>
<dbReference type="Gene3D" id="3.30.2350.10">
    <property type="entry name" value="Pseudouridine synthase"/>
    <property type="match status" value="1"/>
</dbReference>
<sequence>MTTFSWSELRRRPVYEDGHLLVLDKPPGISVMGERHTDSLTDLAAAAGEPVHWVHRIDKVTSGLLLLARTPSAHASLTRQFADRGADKRYLAWVEGARLPERGTIDLPLRPGRKGTIRIAGERDAIRYDADRRRFELPESAVDRSKPSYGSRTDFATALVSGDRTLLVLKPVTGRRHQIRVHLAWLGFPIVGDPLFQRGQPEQRTYLHSWGCEITCDWRDEPRTRFWAPPGEEFLDVFADGRKPHLDDALETLAG</sequence>
<dbReference type="GeneID" id="95805539"/>
<evidence type="ECO:0000256" key="4">
    <source>
        <dbReference type="ARBA" id="ARBA00033164"/>
    </source>
</evidence>
<comment type="similarity">
    <text evidence="2">Belongs to the pseudouridine synthase RluA family.</text>
</comment>
<dbReference type="Pfam" id="PF00849">
    <property type="entry name" value="PseudoU_synth_2"/>
    <property type="match status" value="1"/>
</dbReference>
<accession>A0A1C5GI79</accession>
<dbReference type="GO" id="GO:0003723">
    <property type="term" value="F:RNA binding"/>
    <property type="evidence" value="ECO:0007669"/>
    <property type="project" value="InterPro"/>
</dbReference>